<dbReference type="InterPro" id="IPR001460">
    <property type="entry name" value="PCN-bd_Tpept"/>
</dbReference>
<comment type="similarity">
    <text evidence="2">In the N-terminal section; belongs to the glycosyltransferase 51 family.</text>
</comment>
<dbReference type="GO" id="GO:0071555">
    <property type="term" value="P:cell wall organization"/>
    <property type="evidence" value="ECO:0007669"/>
    <property type="project" value="UniProtKB-KW"/>
</dbReference>
<feature type="domain" description="Glycosyl transferase family 51" evidence="17">
    <location>
        <begin position="76"/>
        <end position="250"/>
    </location>
</feature>
<comment type="catalytic activity">
    <reaction evidence="12">
        <text>Preferential cleavage: (Ac)2-L-Lys-D-Ala-|-D-Ala. Also transpeptidation of peptidyl-alanyl moieties that are N-acyl substituents of D-alanine.</text>
        <dbReference type="EC" id="3.4.16.4"/>
    </reaction>
</comment>
<keyword evidence="6" id="KW-0808">Transferase</keyword>
<evidence type="ECO:0000313" key="18">
    <source>
        <dbReference type="EMBL" id="ACU93960.1"/>
    </source>
</evidence>
<proteinExistence type="inferred from homology"/>
<keyword evidence="19" id="KW-1185">Reference proteome</keyword>
<feature type="compositionally biased region" description="Basic and acidic residues" evidence="14">
    <location>
        <begin position="649"/>
        <end position="665"/>
    </location>
</feature>
<evidence type="ECO:0000256" key="12">
    <source>
        <dbReference type="ARBA" id="ARBA00034000"/>
    </source>
</evidence>
<feature type="region of interest" description="Disordered" evidence="14">
    <location>
        <begin position="637"/>
        <end position="710"/>
    </location>
</feature>
<feature type="compositionally biased region" description="Low complexity" evidence="14">
    <location>
        <begin position="666"/>
        <end position="710"/>
    </location>
</feature>
<dbReference type="RefSeq" id="WP_012802649.1">
    <property type="nucleotide sequence ID" value="NC_013170.1"/>
</dbReference>
<evidence type="ECO:0000256" key="11">
    <source>
        <dbReference type="ARBA" id="ARBA00023316"/>
    </source>
</evidence>
<dbReference type="CAZy" id="GT51">
    <property type="family name" value="Glycosyltransferase Family 51"/>
</dbReference>
<keyword evidence="8" id="KW-0133">Cell shape</keyword>
<keyword evidence="3" id="KW-0121">Carboxypeptidase</keyword>
<evidence type="ECO:0000256" key="1">
    <source>
        <dbReference type="ARBA" id="ARBA00007090"/>
    </source>
</evidence>
<dbReference type="NCBIfam" id="TIGR02074">
    <property type="entry name" value="PBP_1a_fam"/>
    <property type="match status" value="1"/>
</dbReference>
<dbReference type="Gene3D" id="3.40.710.10">
    <property type="entry name" value="DD-peptidase/beta-lactamase superfamily"/>
    <property type="match status" value="1"/>
</dbReference>
<dbReference type="InterPro" id="IPR012338">
    <property type="entry name" value="Beta-lactam/transpept-like"/>
</dbReference>
<evidence type="ECO:0000256" key="5">
    <source>
        <dbReference type="ARBA" id="ARBA00022676"/>
    </source>
</evidence>
<evidence type="ECO:0000256" key="3">
    <source>
        <dbReference type="ARBA" id="ARBA00022645"/>
    </source>
</evidence>
<dbReference type="OrthoDB" id="9766909at2"/>
<feature type="transmembrane region" description="Helical" evidence="15">
    <location>
        <begin position="21"/>
        <end position="42"/>
    </location>
</feature>
<comment type="catalytic activity">
    <reaction evidence="13">
        <text>[GlcNAc-(1-&gt;4)-Mur2Ac(oyl-L-Ala-gamma-D-Glu-L-Lys-D-Ala-D-Ala)](n)-di-trans,octa-cis-undecaprenyl diphosphate + beta-D-GlcNAc-(1-&gt;4)-Mur2Ac(oyl-L-Ala-gamma-D-Glu-L-Lys-D-Ala-D-Ala)-di-trans,octa-cis-undecaprenyl diphosphate = [GlcNAc-(1-&gt;4)-Mur2Ac(oyl-L-Ala-gamma-D-Glu-L-Lys-D-Ala-D-Ala)](n+1)-di-trans,octa-cis-undecaprenyl diphosphate + di-trans,octa-cis-undecaprenyl diphosphate + H(+)</text>
        <dbReference type="Rhea" id="RHEA:23708"/>
        <dbReference type="Rhea" id="RHEA-COMP:9602"/>
        <dbReference type="Rhea" id="RHEA-COMP:9603"/>
        <dbReference type="ChEBI" id="CHEBI:15378"/>
        <dbReference type="ChEBI" id="CHEBI:58405"/>
        <dbReference type="ChEBI" id="CHEBI:60033"/>
        <dbReference type="ChEBI" id="CHEBI:78435"/>
        <dbReference type="EC" id="2.4.99.28"/>
    </reaction>
</comment>
<evidence type="ECO:0000256" key="14">
    <source>
        <dbReference type="SAM" id="MobiDB-lite"/>
    </source>
</evidence>
<dbReference type="STRING" id="469378.Ccur_02290"/>
<dbReference type="KEGG" id="ccu:Ccur_02290"/>
<dbReference type="PANTHER" id="PTHR32282:SF33">
    <property type="entry name" value="PEPTIDOGLYCAN GLYCOSYLTRANSFERASE"/>
    <property type="match status" value="1"/>
</dbReference>
<dbReference type="SUPFAM" id="SSF56601">
    <property type="entry name" value="beta-lactamase/transpeptidase-like"/>
    <property type="match status" value="1"/>
</dbReference>
<dbReference type="InterPro" id="IPR050396">
    <property type="entry name" value="Glycosyltr_51/Transpeptidase"/>
</dbReference>
<evidence type="ECO:0000256" key="7">
    <source>
        <dbReference type="ARBA" id="ARBA00022801"/>
    </source>
</evidence>
<dbReference type="FunFam" id="1.10.3810.10:FF:000001">
    <property type="entry name" value="Penicillin-binding protein 1A"/>
    <property type="match status" value="1"/>
</dbReference>
<keyword evidence="11" id="KW-0961">Cell wall biogenesis/degradation</keyword>
<gene>
    <name evidence="18" type="ordered locus">Ccur_02290</name>
</gene>
<feature type="domain" description="Penicillin-binding protein transpeptidase" evidence="16">
    <location>
        <begin position="341"/>
        <end position="575"/>
    </location>
</feature>
<dbReference type="Pfam" id="PF00905">
    <property type="entry name" value="Transpeptidase"/>
    <property type="match status" value="1"/>
</dbReference>
<dbReference type="InterPro" id="IPR001264">
    <property type="entry name" value="Glyco_trans_51"/>
</dbReference>
<evidence type="ECO:0000256" key="8">
    <source>
        <dbReference type="ARBA" id="ARBA00022960"/>
    </source>
</evidence>
<keyword evidence="5" id="KW-0328">Glycosyltransferase</keyword>
<keyword evidence="7" id="KW-0378">Hydrolase</keyword>
<dbReference type="InterPro" id="IPR023346">
    <property type="entry name" value="Lysozyme-like_dom_sf"/>
</dbReference>
<evidence type="ECO:0000313" key="19">
    <source>
        <dbReference type="Proteomes" id="UP000000954"/>
    </source>
</evidence>
<dbReference type="GO" id="GO:0009002">
    <property type="term" value="F:serine-type D-Ala-D-Ala carboxypeptidase activity"/>
    <property type="evidence" value="ECO:0007669"/>
    <property type="project" value="UniProtKB-EC"/>
</dbReference>
<dbReference type="Proteomes" id="UP000000954">
    <property type="component" value="Chromosome"/>
</dbReference>
<dbReference type="EMBL" id="CP001682">
    <property type="protein sequence ID" value="ACU93960.1"/>
    <property type="molecule type" value="Genomic_DNA"/>
</dbReference>
<dbReference type="GO" id="GO:0009252">
    <property type="term" value="P:peptidoglycan biosynthetic process"/>
    <property type="evidence" value="ECO:0007669"/>
    <property type="project" value="UniProtKB-KW"/>
</dbReference>
<dbReference type="Gene3D" id="1.10.3810.10">
    <property type="entry name" value="Biosynthetic peptidoglycan transglycosylase-like"/>
    <property type="match status" value="1"/>
</dbReference>
<evidence type="ECO:0000259" key="16">
    <source>
        <dbReference type="Pfam" id="PF00905"/>
    </source>
</evidence>
<evidence type="ECO:0000256" key="10">
    <source>
        <dbReference type="ARBA" id="ARBA00023268"/>
    </source>
</evidence>
<evidence type="ECO:0000256" key="15">
    <source>
        <dbReference type="SAM" id="Phobius"/>
    </source>
</evidence>
<reference evidence="18 19" key="1">
    <citation type="journal article" date="2009" name="Stand. Genomic Sci.">
        <title>Complete genome sequence of Cryptobacterium curtum type strain (12-3).</title>
        <authorList>
            <person name="Mavrommatis K."/>
            <person name="Pukall R."/>
            <person name="Rohde C."/>
            <person name="Chen F."/>
            <person name="Sims D."/>
            <person name="Brettin T."/>
            <person name="Kuske C."/>
            <person name="Detter J.C."/>
            <person name="Han C."/>
            <person name="Lapidus A."/>
            <person name="Copeland A."/>
            <person name="Glavina Del Rio T."/>
            <person name="Nolan M."/>
            <person name="Lucas S."/>
            <person name="Tice H."/>
            <person name="Cheng J.F."/>
            <person name="Bruce D."/>
            <person name="Goodwin L."/>
            <person name="Pitluck S."/>
            <person name="Ovchinnikova G."/>
            <person name="Pati A."/>
            <person name="Ivanova N."/>
            <person name="Chen A."/>
            <person name="Palaniappan K."/>
            <person name="Chain P."/>
            <person name="D'haeseleer P."/>
            <person name="Goker M."/>
            <person name="Bristow J."/>
            <person name="Eisen J.A."/>
            <person name="Markowitz V."/>
            <person name="Hugenholtz P."/>
            <person name="Rohde M."/>
            <person name="Klenk H.P."/>
            <person name="Kyrpides N.C."/>
        </authorList>
    </citation>
    <scope>NUCLEOTIDE SEQUENCE [LARGE SCALE GENOMIC DNA]</scope>
    <source>
        <strain evidence="19">ATCC 700683 / DSM 15641 / 12-3</strain>
    </source>
</reference>
<dbReference type="GO" id="GO:0006508">
    <property type="term" value="P:proteolysis"/>
    <property type="evidence" value="ECO:0007669"/>
    <property type="project" value="UniProtKB-KW"/>
</dbReference>
<evidence type="ECO:0000256" key="13">
    <source>
        <dbReference type="ARBA" id="ARBA00049902"/>
    </source>
</evidence>
<dbReference type="GO" id="GO:0008360">
    <property type="term" value="P:regulation of cell shape"/>
    <property type="evidence" value="ECO:0007669"/>
    <property type="project" value="UniProtKB-KW"/>
</dbReference>
<dbReference type="SUPFAM" id="SSF53955">
    <property type="entry name" value="Lysozyme-like"/>
    <property type="match status" value="1"/>
</dbReference>
<dbReference type="InterPro" id="IPR036950">
    <property type="entry name" value="PBP_transglycosylase"/>
</dbReference>
<organism evidence="18 19">
    <name type="scientific">Cryptobacterium curtum (strain ATCC 700683 / DSM 15641 / CCUG 43107 / 12-3)</name>
    <dbReference type="NCBI Taxonomy" id="469378"/>
    <lineage>
        <taxon>Bacteria</taxon>
        <taxon>Bacillati</taxon>
        <taxon>Actinomycetota</taxon>
        <taxon>Coriobacteriia</taxon>
        <taxon>Eggerthellales</taxon>
        <taxon>Eggerthellaceae</taxon>
        <taxon>Cryptobacterium</taxon>
    </lineage>
</organism>
<name>C7MM20_CRYCD</name>
<sequence>MASRAMKKRHGTRNKRRSIPLLYILAVLFGLIIAGCVSGYALCQSWLQDLPEYQDASAYNLAQKTRVYASDGTTLLAEFYLENREPLTSLDDVSAFVKDGTIATEDARFYEHSGVDLWGIARATVMNLTGSSHEGASTLTQQFVRNTVLSKEASEQTLKRKVREAYISLKLEEAYSKDEILLMYLNTINYGSGAYGIEAAAQRYYSVNAKDLTLAQAALLVGIPQSPTYNNPITYPDNALQRRNTVLNRMLTRGRITQEQYQEAINEPLNLNPSEPTENGIAAYPYFTSYVRQVLLDKYSEAEVFKGGLTVTTTLDVKAQDAAEAAAKKKLSQVESDVEVAMVAVDPETGFIRALVGGRDYDESQYNLATQAQRQPGSSFKTFTLAAAIEEGVDPNSTYVNCSSTAKIGTWNVENYGKADYGTRSIASAFAVSSNTGFARLCDMITPEKVVDMAKRMGIESELEAVPSITLGSEGVTVREMAAAYATIASGGIQHDAVAIERITDANGNVVFQADTTGKRVMSGEVAHASEKVMESVITSGTGRQARLSSGQIAAGKTGTSQNWRDKWFCGITPQYAVACWEGVPEERQMSSYGSVTDMFSLFLNELITRNDIETFVMDNASMPAYRVLTAEEKAKLGTGSYNPNGISDSERKKSETLRNDHESGESTSDTNSSTDTQSTTSETEATTTVTPTLSGGSESTATTTTPTAG</sequence>
<keyword evidence="15" id="KW-0812">Transmembrane</keyword>
<accession>C7MM20</accession>
<dbReference type="GO" id="GO:0008658">
    <property type="term" value="F:penicillin binding"/>
    <property type="evidence" value="ECO:0007669"/>
    <property type="project" value="InterPro"/>
</dbReference>
<evidence type="ECO:0000256" key="6">
    <source>
        <dbReference type="ARBA" id="ARBA00022679"/>
    </source>
</evidence>
<keyword evidence="15" id="KW-0472">Membrane</keyword>
<keyword evidence="4" id="KW-0645">Protease</keyword>
<keyword evidence="9" id="KW-0573">Peptidoglycan synthesis</keyword>
<evidence type="ECO:0000256" key="9">
    <source>
        <dbReference type="ARBA" id="ARBA00022984"/>
    </source>
</evidence>
<dbReference type="PANTHER" id="PTHR32282">
    <property type="entry name" value="BINDING PROTEIN TRANSPEPTIDASE, PUTATIVE-RELATED"/>
    <property type="match status" value="1"/>
</dbReference>
<evidence type="ECO:0000256" key="2">
    <source>
        <dbReference type="ARBA" id="ARBA00007739"/>
    </source>
</evidence>
<dbReference type="Pfam" id="PF00912">
    <property type="entry name" value="Transgly"/>
    <property type="match status" value="1"/>
</dbReference>
<dbReference type="GO" id="GO:0008955">
    <property type="term" value="F:peptidoglycan glycosyltransferase activity"/>
    <property type="evidence" value="ECO:0007669"/>
    <property type="project" value="UniProtKB-EC"/>
</dbReference>
<comment type="similarity">
    <text evidence="1">In the C-terminal section; belongs to the transpeptidase family.</text>
</comment>
<dbReference type="HOGENOM" id="CLU_006354_2_4_11"/>
<dbReference type="eggNOG" id="COG0744">
    <property type="taxonomic scope" value="Bacteria"/>
</dbReference>
<keyword evidence="10" id="KW-0511">Multifunctional enzyme</keyword>
<evidence type="ECO:0000259" key="17">
    <source>
        <dbReference type="Pfam" id="PF00912"/>
    </source>
</evidence>
<dbReference type="AlphaFoldDB" id="C7MM20"/>
<keyword evidence="15" id="KW-1133">Transmembrane helix</keyword>
<evidence type="ECO:0000256" key="4">
    <source>
        <dbReference type="ARBA" id="ARBA00022670"/>
    </source>
</evidence>
<protein>
    <submittedName>
        <fullName evidence="18">Penicillin-binding protein, 1A family</fullName>
    </submittedName>
</protein>
<dbReference type="GO" id="GO:0030288">
    <property type="term" value="C:outer membrane-bounded periplasmic space"/>
    <property type="evidence" value="ECO:0007669"/>
    <property type="project" value="TreeGrafter"/>
</dbReference>